<name>A0A6C0JJX7_9ZZZZ</name>
<protein>
    <submittedName>
        <fullName evidence="1">Uncharacterized protein</fullName>
    </submittedName>
</protein>
<organism evidence="1">
    <name type="scientific">viral metagenome</name>
    <dbReference type="NCBI Taxonomy" id="1070528"/>
    <lineage>
        <taxon>unclassified sequences</taxon>
        <taxon>metagenomes</taxon>
        <taxon>organismal metagenomes</taxon>
    </lineage>
</organism>
<accession>A0A6C0JJX7</accession>
<dbReference type="EMBL" id="MN740392">
    <property type="protein sequence ID" value="QHU04088.1"/>
    <property type="molecule type" value="Genomic_DNA"/>
</dbReference>
<proteinExistence type="predicted"/>
<evidence type="ECO:0000313" key="1">
    <source>
        <dbReference type="EMBL" id="QHU04088.1"/>
    </source>
</evidence>
<sequence length="162" mass="19193">MSNFYHYYFLVLSVLPILSCAFSKIHIEIQHTSIFEIIPQLKLHHIVILKEDPNKESLYAIDFTPINNGKRLDLLLNKNAPAQLRIRSMQQWSVNDWHKTPTINVNNIKNKSIREPVKIILNKWKIHSENTLCSQDCVMNMYKHNCQHFSKFFIDELSKFQI</sequence>
<reference evidence="1" key="1">
    <citation type="journal article" date="2020" name="Nature">
        <title>Giant virus diversity and host interactions through global metagenomics.</title>
        <authorList>
            <person name="Schulz F."/>
            <person name="Roux S."/>
            <person name="Paez-Espino D."/>
            <person name="Jungbluth S."/>
            <person name="Walsh D.A."/>
            <person name="Denef V.J."/>
            <person name="McMahon K.D."/>
            <person name="Konstantinidis K.T."/>
            <person name="Eloe-Fadrosh E.A."/>
            <person name="Kyrpides N.C."/>
            <person name="Woyke T."/>
        </authorList>
    </citation>
    <scope>NUCLEOTIDE SEQUENCE</scope>
    <source>
        <strain evidence="1">GVMAG-M-3300027708-20</strain>
    </source>
</reference>
<dbReference type="AlphaFoldDB" id="A0A6C0JJX7"/>